<keyword evidence="6 12" id="KW-0732">Signal</keyword>
<feature type="signal peptide" evidence="12 15">
    <location>
        <begin position="1"/>
        <end position="16"/>
    </location>
</feature>
<evidence type="ECO:0000259" key="16">
    <source>
        <dbReference type="PROSITE" id="PS01180"/>
    </source>
</evidence>
<dbReference type="InterPro" id="IPR024079">
    <property type="entry name" value="MetalloPept_cat_dom_sf"/>
</dbReference>
<dbReference type="SUPFAM" id="SSF49854">
    <property type="entry name" value="Spermadhesin, CUB domain"/>
    <property type="match status" value="1"/>
</dbReference>
<dbReference type="GO" id="GO:0005576">
    <property type="term" value="C:extracellular region"/>
    <property type="evidence" value="ECO:0007669"/>
    <property type="project" value="UniProtKB-SubCell"/>
</dbReference>
<evidence type="ECO:0000256" key="5">
    <source>
        <dbReference type="ARBA" id="ARBA00022723"/>
    </source>
</evidence>
<dbReference type="SMART" id="SM00235">
    <property type="entry name" value="ZnMc"/>
    <property type="match status" value="1"/>
</dbReference>
<dbReference type="PIRSF" id="PIRSF036365">
    <property type="entry name" value="Astacin_nematoda"/>
    <property type="match status" value="1"/>
</dbReference>
<evidence type="ECO:0000313" key="19">
    <source>
        <dbReference type="Proteomes" id="UP001331761"/>
    </source>
</evidence>
<dbReference type="GO" id="GO:0006508">
    <property type="term" value="P:proteolysis"/>
    <property type="evidence" value="ECO:0007669"/>
    <property type="project" value="UniProtKB-KW"/>
</dbReference>
<dbReference type="PRINTS" id="PR00480">
    <property type="entry name" value="ASTACIN"/>
</dbReference>
<accession>A0AAN8F508</accession>
<keyword evidence="8 14" id="KW-0862">Zinc</keyword>
<dbReference type="InterPro" id="IPR035914">
    <property type="entry name" value="Sperma_CUB_dom_sf"/>
</dbReference>
<keyword evidence="7 14" id="KW-0378">Hydrolase</keyword>
<dbReference type="Gene3D" id="2.60.120.290">
    <property type="entry name" value="Spermadhesin, CUB domain"/>
    <property type="match status" value="1"/>
</dbReference>
<evidence type="ECO:0000256" key="2">
    <source>
        <dbReference type="ARBA" id="ARBA00022525"/>
    </source>
</evidence>
<feature type="chain" id="PRO_5042670305" description="Zinc metalloproteinase" evidence="12 15">
    <location>
        <begin position="17"/>
        <end position="503"/>
    </location>
</feature>
<dbReference type="SUPFAM" id="SSF55486">
    <property type="entry name" value="Metalloproteases ('zincins'), catalytic domain"/>
    <property type="match status" value="1"/>
</dbReference>
<evidence type="ECO:0000256" key="1">
    <source>
        <dbReference type="ARBA" id="ARBA00004613"/>
    </source>
</evidence>
<evidence type="ECO:0000256" key="10">
    <source>
        <dbReference type="ARBA" id="ARBA00023157"/>
    </source>
</evidence>
<comment type="cofactor">
    <cofactor evidence="14 15">
        <name>Zn(2+)</name>
        <dbReference type="ChEBI" id="CHEBI:29105"/>
    </cofactor>
    <text evidence="14 15">Binds 1 zinc ion per subunit.</text>
</comment>
<dbReference type="InterPro" id="IPR017050">
    <property type="entry name" value="Metallopeptidase_nem"/>
</dbReference>
<evidence type="ECO:0000256" key="6">
    <source>
        <dbReference type="ARBA" id="ARBA00022729"/>
    </source>
</evidence>
<keyword evidence="3" id="KW-0245">EGF-like domain</keyword>
<evidence type="ECO:0000256" key="12">
    <source>
        <dbReference type="PIRNR" id="PIRNR036365"/>
    </source>
</evidence>
<evidence type="ECO:0000256" key="4">
    <source>
        <dbReference type="ARBA" id="ARBA00022670"/>
    </source>
</evidence>
<evidence type="ECO:0000256" key="9">
    <source>
        <dbReference type="ARBA" id="ARBA00023049"/>
    </source>
</evidence>
<gene>
    <name evidence="18" type="ORF">GCK32_005174</name>
</gene>
<dbReference type="InterPro" id="IPR006026">
    <property type="entry name" value="Peptidase_Metallo"/>
</dbReference>
<dbReference type="CDD" id="cd00054">
    <property type="entry name" value="EGF_CA"/>
    <property type="match status" value="1"/>
</dbReference>
<keyword evidence="19" id="KW-1185">Reference proteome</keyword>
<evidence type="ECO:0000256" key="15">
    <source>
        <dbReference type="RuleBase" id="RU361183"/>
    </source>
</evidence>
<dbReference type="PANTHER" id="PTHR10127:SF793">
    <property type="entry name" value="ZINC METALLOPROTEINASE NAS-31"/>
    <property type="match status" value="1"/>
</dbReference>
<evidence type="ECO:0000256" key="7">
    <source>
        <dbReference type="ARBA" id="ARBA00022801"/>
    </source>
</evidence>
<dbReference type="PROSITE" id="PS01186">
    <property type="entry name" value="EGF_2"/>
    <property type="match status" value="1"/>
</dbReference>
<evidence type="ECO:0000256" key="13">
    <source>
        <dbReference type="PROSITE-ProRule" id="PRU00059"/>
    </source>
</evidence>
<dbReference type="PROSITE" id="PS00022">
    <property type="entry name" value="EGF_1"/>
    <property type="match status" value="1"/>
</dbReference>
<sequence>MRVLILILLMVVCVSAGLVNAEGLKKSFGNLKDMIKRGGSRIKTAFKKFKNAVNQKMLNFKKKLSKFKDKMLKKLHLTKEERQKLWERLKLVKRKNVDQVQPTGDSIDEINLRVRENDMFQGDMALSREQQKQVEADITGARTKRQAYNDVSYPGKRWYKGVNYFFDNSANSKVQSVFKKASQQWMADTCINFVESKYAQDSIRVYMEDGCWSFVGRLGGIQNLSLGVGCESIGTAAHELGHALGLFHTHSRHDRNLFITVDETNIKPDWLDQFMLESPRTNNNYNITYDYGSLMHYGATSSAVAKGKLTMVPNDAQYTETLGSPFIGYYDLLMINRYYNCTDNCKGKKTPPCQNHGFPNPRNCLKCVCPSGYGGDHCEKRPTGCGDVLQATNTWKPFQDETGDRKAGGSPREDFVKCNYWIRAPKGKKIEVKVMSFTEGVAVDGCTYAGVEIKTHSDQRLSGHRFCSKDDANTVLKSDLDMVPVITYNRIYATVTKLEYRYV</sequence>
<keyword evidence="5 14" id="KW-0479">Metal-binding</keyword>
<evidence type="ECO:0000256" key="3">
    <source>
        <dbReference type="ARBA" id="ARBA00022536"/>
    </source>
</evidence>
<dbReference type="Proteomes" id="UP001331761">
    <property type="component" value="Unassembled WGS sequence"/>
</dbReference>
<feature type="active site" evidence="14">
    <location>
        <position position="239"/>
    </location>
</feature>
<comment type="caution">
    <text evidence="18">The sequence shown here is derived from an EMBL/GenBank/DDBJ whole genome shotgun (WGS) entry which is preliminary data.</text>
</comment>
<dbReference type="EMBL" id="WIXE01016715">
    <property type="protein sequence ID" value="KAK5972397.1"/>
    <property type="molecule type" value="Genomic_DNA"/>
</dbReference>
<feature type="domain" description="CUB" evidence="16">
    <location>
        <begin position="385"/>
        <end position="503"/>
    </location>
</feature>
<evidence type="ECO:0000313" key="18">
    <source>
        <dbReference type="EMBL" id="KAK5972397.1"/>
    </source>
</evidence>
<keyword evidence="2 12" id="KW-0964">Secreted</keyword>
<keyword evidence="11" id="KW-0325">Glycoprotein</keyword>
<evidence type="ECO:0000256" key="14">
    <source>
        <dbReference type="PROSITE-ProRule" id="PRU01211"/>
    </source>
</evidence>
<protein>
    <recommendedName>
        <fullName evidence="12">Zinc metalloproteinase</fullName>
    </recommendedName>
</protein>
<evidence type="ECO:0000259" key="17">
    <source>
        <dbReference type="PROSITE" id="PS51864"/>
    </source>
</evidence>
<dbReference type="Gene3D" id="3.40.390.10">
    <property type="entry name" value="Collagenase (Catalytic Domain)"/>
    <property type="match status" value="1"/>
</dbReference>
<dbReference type="InterPro" id="IPR001506">
    <property type="entry name" value="Peptidase_M12A"/>
</dbReference>
<feature type="binding site" evidence="14">
    <location>
        <position position="242"/>
    </location>
    <ligand>
        <name>Zn(2+)</name>
        <dbReference type="ChEBI" id="CHEBI:29105"/>
        <note>catalytic</note>
    </ligand>
</feature>
<dbReference type="AlphaFoldDB" id="A0AAN8F508"/>
<dbReference type="PANTHER" id="PTHR10127">
    <property type="entry name" value="DISCOIDIN, CUB, EGF, LAMININ , AND ZINC METALLOPROTEASE DOMAIN CONTAINING"/>
    <property type="match status" value="1"/>
</dbReference>
<dbReference type="InterPro" id="IPR000859">
    <property type="entry name" value="CUB_dom"/>
</dbReference>
<dbReference type="InterPro" id="IPR000742">
    <property type="entry name" value="EGF"/>
</dbReference>
<dbReference type="CDD" id="cd04280">
    <property type="entry name" value="ZnMc_astacin_like"/>
    <property type="match status" value="1"/>
</dbReference>
<keyword evidence="10" id="KW-1015">Disulfide bond</keyword>
<proteinExistence type="predicted"/>
<dbReference type="PROSITE" id="PS01180">
    <property type="entry name" value="CUB"/>
    <property type="match status" value="1"/>
</dbReference>
<dbReference type="Pfam" id="PF01400">
    <property type="entry name" value="Astacin"/>
    <property type="match status" value="1"/>
</dbReference>
<organism evidence="18 19">
    <name type="scientific">Trichostrongylus colubriformis</name>
    <name type="common">Black scour worm</name>
    <dbReference type="NCBI Taxonomy" id="6319"/>
    <lineage>
        <taxon>Eukaryota</taxon>
        <taxon>Metazoa</taxon>
        <taxon>Ecdysozoa</taxon>
        <taxon>Nematoda</taxon>
        <taxon>Chromadorea</taxon>
        <taxon>Rhabditida</taxon>
        <taxon>Rhabditina</taxon>
        <taxon>Rhabditomorpha</taxon>
        <taxon>Strongyloidea</taxon>
        <taxon>Trichostrongylidae</taxon>
        <taxon>Trichostrongylus</taxon>
    </lineage>
</organism>
<dbReference type="InterPro" id="IPR034035">
    <property type="entry name" value="Astacin-like_dom"/>
</dbReference>
<name>A0AAN8F508_TRICO</name>
<comment type="subcellular location">
    <subcellularLocation>
        <location evidence="1 12">Secreted</location>
    </subcellularLocation>
</comment>
<evidence type="ECO:0000256" key="8">
    <source>
        <dbReference type="ARBA" id="ARBA00022833"/>
    </source>
</evidence>
<dbReference type="GO" id="GO:0018996">
    <property type="term" value="P:molting cycle, collagen and cuticulin-based cuticle"/>
    <property type="evidence" value="ECO:0007669"/>
    <property type="project" value="InterPro"/>
</dbReference>
<feature type="binding site" evidence="14">
    <location>
        <position position="238"/>
    </location>
    <ligand>
        <name>Zn(2+)</name>
        <dbReference type="ChEBI" id="CHEBI:29105"/>
        <note>catalytic</note>
    </ligand>
</feature>
<dbReference type="GO" id="GO:0004222">
    <property type="term" value="F:metalloendopeptidase activity"/>
    <property type="evidence" value="ECO:0007669"/>
    <property type="project" value="UniProtKB-UniRule"/>
</dbReference>
<feature type="binding site" evidence="14">
    <location>
        <position position="248"/>
    </location>
    <ligand>
        <name>Zn(2+)</name>
        <dbReference type="ChEBI" id="CHEBI:29105"/>
        <note>catalytic</note>
    </ligand>
</feature>
<dbReference type="PROSITE" id="PS51864">
    <property type="entry name" value="ASTACIN"/>
    <property type="match status" value="1"/>
</dbReference>
<evidence type="ECO:0000256" key="11">
    <source>
        <dbReference type="ARBA" id="ARBA00023180"/>
    </source>
</evidence>
<feature type="domain" description="Peptidase M12A" evidence="17">
    <location>
        <begin position="146"/>
        <end position="342"/>
    </location>
</feature>
<comment type="caution">
    <text evidence="13">Lacks conserved residue(s) required for the propagation of feature annotation.</text>
</comment>
<keyword evidence="9 14" id="KW-0482">Metalloprotease</keyword>
<keyword evidence="4 14" id="KW-0645">Protease</keyword>
<dbReference type="GO" id="GO:0008270">
    <property type="term" value="F:zinc ion binding"/>
    <property type="evidence" value="ECO:0007669"/>
    <property type="project" value="UniProtKB-UniRule"/>
</dbReference>
<reference evidence="18 19" key="1">
    <citation type="submission" date="2019-10" db="EMBL/GenBank/DDBJ databases">
        <title>Assembly and Annotation for the nematode Trichostrongylus colubriformis.</title>
        <authorList>
            <person name="Martin J."/>
        </authorList>
    </citation>
    <scope>NUCLEOTIDE SEQUENCE [LARGE SCALE GENOMIC DNA]</scope>
    <source>
        <strain evidence="18">G859</strain>
        <tissue evidence="18">Whole worm</tissue>
    </source>
</reference>